<feature type="region of interest" description="Disordered" evidence="1">
    <location>
        <begin position="22"/>
        <end position="66"/>
    </location>
</feature>
<evidence type="ECO:0000313" key="3">
    <source>
        <dbReference type="Proteomes" id="UP001059041"/>
    </source>
</evidence>
<protein>
    <submittedName>
        <fullName evidence="2">Uncharacterized protein</fullName>
    </submittedName>
</protein>
<keyword evidence="3" id="KW-1185">Reference proteome</keyword>
<evidence type="ECO:0000313" key="2">
    <source>
        <dbReference type="EMBL" id="KAI7806162.1"/>
    </source>
</evidence>
<dbReference type="EMBL" id="JAFHDT010000008">
    <property type="protein sequence ID" value="KAI7806162.1"/>
    <property type="molecule type" value="Genomic_DNA"/>
</dbReference>
<proteinExistence type="predicted"/>
<accession>A0A9W7WPW3</accession>
<sequence length="66" mass="7081">MRRDDGSEYNAEVLWEADGLSGEIPSANRGRARKEAGREGGDLANGDRGGGGDNWSAMMNIRKGEL</sequence>
<comment type="caution">
    <text evidence="2">The sequence shown here is derived from an EMBL/GenBank/DDBJ whole genome shotgun (WGS) entry which is preliminary data.</text>
</comment>
<evidence type="ECO:0000256" key="1">
    <source>
        <dbReference type="SAM" id="MobiDB-lite"/>
    </source>
</evidence>
<dbReference type="AlphaFoldDB" id="A0A9W7WPW3"/>
<name>A0A9W7WPW3_TRIRA</name>
<organism evidence="2 3">
    <name type="scientific">Triplophysa rosa</name>
    <name type="common">Cave loach</name>
    <dbReference type="NCBI Taxonomy" id="992332"/>
    <lineage>
        <taxon>Eukaryota</taxon>
        <taxon>Metazoa</taxon>
        <taxon>Chordata</taxon>
        <taxon>Craniata</taxon>
        <taxon>Vertebrata</taxon>
        <taxon>Euteleostomi</taxon>
        <taxon>Actinopterygii</taxon>
        <taxon>Neopterygii</taxon>
        <taxon>Teleostei</taxon>
        <taxon>Ostariophysi</taxon>
        <taxon>Cypriniformes</taxon>
        <taxon>Nemacheilidae</taxon>
        <taxon>Triplophysa</taxon>
    </lineage>
</organism>
<dbReference type="Proteomes" id="UP001059041">
    <property type="component" value="Linkage Group LG8"/>
</dbReference>
<gene>
    <name evidence="2" type="ORF">IRJ41_001409</name>
</gene>
<reference evidence="2" key="1">
    <citation type="submission" date="2021-02" db="EMBL/GenBank/DDBJ databases">
        <title>Comparative genomics reveals that relaxation of natural selection precedes convergent phenotypic evolution of cavefish.</title>
        <authorList>
            <person name="Peng Z."/>
        </authorList>
    </citation>
    <scope>NUCLEOTIDE SEQUENCE</scope>
    <source>
        <tissue evidence="2">Muscle</tissue>
    </source>
</reference>